<organism evidence="4">
    <name type="scientific">freshwater metagenome</name>
    <dbReference type="NCBI Taxonomy" id="449393"/>
    <lineage>
        <taxon>unclassified sequences</taxon>
        <taxon>metagenomes</taxon>
        <taxon>ecological metagenomes</taxon>
    </lineage>
</organism>
<feature type="transmembrane region" description="Helical" evidence="2">
    <location>
        <begin position="110"/>
        <end position="137"/>
    </location>
</feature>
<dbReference type="CDD" id="cd01610">
    <property type="entry name" value="PAP2_like"/>
    <property type="match status" value="1"/>
</dbReference>
<feature type="compositionally biased region" description="Basic and acidic residues" evidence="1">
    <location>
        <begin position="82"/>
        <end position="92"/>
    </location>
</feature>
<feature type="transmembrane region" description="Helical" evidence="2">
    <location>
        <begin position="149"/>
        <end position="171"/>
    </location>
</feature>
<evidence type="ECO:0000313" key="4">
    <source>
        <dbReference type="EMBL" id="CAB4367437.1"/>
    </source>
</evidence>
<evidence type="ECO:0000256" key="2">
    <source>
        <dbReference type="SAM" id="Phobius"/>
    </source>
</evidence>
<keyword evidence="2" id="KW-1133">Transmembrane helix</keyword>
<name>A0A6J6AF33_9ZZZZ</name>
<dbReference type="InterPro" id="IPR036938">
    <property type="entry name" value="PAP2/HPO_sf"/>
</dbReference>
<protein>
    <submittedName>
        <fullName evidence="4">Unannotated protein</fullName>
    </submittedName>
</protein>
<dbReference type="Pfam" id="PF01569">
    <property type="entry name" value="PAP2"/>
    <property type="match status" value="1"/>
</dbReference>
<evidence type="ECO:0000259" key="3">
    <source>
        <dbReference type="SMART" id="SM00014"/>
    </source>
</evidence>
<dbReference type="EMBL" id="CAFBQH010000001">
    <property type="protein sequence ID" value="CAB5043646.1"/>
    <property type="molecule type" value="Genomic_DNA"/>
</dbReference>
<feature type="region of interest" description="Disordered" evidence="1">
    <location>
        <begin position="82"/>
        <end position="104"/>
    </location>
</feature>
<keyword evidence="2" id="KW-0812">Transmembrane</keyword>
<dbReference type="SMART" id="SM00014">
    <property type="entry name" value="acidPPc"/>
    <property type="match status" value="1"/>
</dbReference>
<evidence type="ECO:0000313" key="5">
    <source>
        <dbReference type="EMBL" id="CAB4752779.1"/>
    </source>
</evidence>
<accession>A0A6J6AF33</accession>
<evidence type="ECO:0000313" key="6">
    <source>
        <dbReference type="EMBL" id="CAB5043646.1"/>
    </source>
</evidence>
<dbReference type="AlphaFoldDB" id="A0A6J6AF33"/>
<dbReference type="SUPFAM" id="SSF48317">
    <property type="entry name" value="Acid phosphatase/Vanadium-dependent haloperoxidase"/>
    <property type="match status" value="1"/>
</dbReference>
<dbReference type="PANTHER" id="PTHR14969">
    <property type="entry name" value="SPHINGOSINE-1-PHOSPHATE PHOSPHOHYDROLASE"/>
    <property type="match status" value="1"/>
</dbReference>
<dbReference type="InterPro" id="IPR000326">
    <property type="entry name" value="PAP2/HPO"/>
</dbReference>
<sequence>MSFDTVGDRICEPLRNHKISNTLFGVASTVGDFSIIWHVIGFLYAIGSMHRLQQAVALSIALGCESIIVNQGVKRLFRRERPTTSGDDRFDLRTPSTSSFPSGHASSATVAAIILVTFTGMPWAILWVAIAIIVAMSRVVVRIHHMSDIVGGVITGAVLGAIIAPIISSIIG</sequence>
<dbReference type="EMBL" id="CAEZZL010000004">
    <property type="protein sequence ID" value="CAB4752779.1"/>
    <property type="molecule type" value="Genomic_DNA"/>
</dbReference>
<dbReference type="PANTHER" id="PTHR14969:SF13">
    <property type="entry name" value="AT30094P"/>
    <property type="match status" value="1"/>
</dbReference>
<feature type="domain" description="Phosphatidic acid phosphatase type 2/haloperoxidase" evidence="3">
    <location>
        <begin position="54"/>
        <end position="164"/>
    </location>
</feature>
<proteinExistence type="predicted"/>
<feature type="transmembrane region" description="Helical" evidence="2">
    <location>
        <begin position="23"/>
        <end position="46"/>
    </location>
</feature>
<reference evidence="4" key="1">
    <citation type="submission" date="2020-05" db="EMBL/GenBank/DDBJ databases">
        <authorList>
            <person name="Chiriac C."/>
            <person name="Salcher M."/>
            <person name="Ghai R."/>
            <person name="Kavagutti S V."/>
        </authorList>
    </citation>
    <scope>NUCLEOTIDE SEQUENCE</scope>
</reference>
<gene>
    <name evidence="5" type="ORF">UFOPK2870_00143</name>
    <name evidence="4" type="ORF">UFOPK4179_00220</name>
    <name evidence="6" type="ORF">UFOPK4293_00003</name>
</gene>
<feature type="compositionally biased region" description="Polar residues" evidence="1">
    <location>
        <begin position="94"/>
        <end position="104"/>
    </location>
</feature>
<dbReference type="Gene3D" id="1.20.144.10">
    <property type="entry name" value="Phosphatidic acid phosphatase type 2/haloperoxidase"/>
    <property type="match status" value="1"/>
</dbReference>
<evidence type="ECO:0000256" key="1">
    <source>
        <dbReference type="SAM" id="MobiDB-lite"/>
    </source>
</evidence>
<dbReference type="EMBL" id="CAETWZ010000011">
    <property type="protein sequence ID" value="CAB4367437.1"/>
    <property type="molecule type" value="Genomic_DNA"/>
</dbReference>
<keyword evidence="2" id="KW-0472">Membrane</keyword>